<name>A0A5J4UL98_9EUKA</name>
<proteinExistence type="predicted"/>
<dbReference type="InterPro" id="IPR035892">
    <property type="entry name" value="C2_domain_sf"/>
</dbReference>
<dbReference type="Pfam" id="PF00168">
    <property type="entry name" value="C2"/>
    <property type="match status" value="2"/>
</dbReference>
<reference evidence="2 3" key="1">
    <citation type="submission" date="2019-03" db="EMBL/GenBank/DDBJ databases">
        <title>Single cell metagenomics reveals metabolic interactions within the superorganism composed of flagellate Streblomastix strix and complex community of Bacteroidetes bacteria on its surface.</title>
        <authorList>
            <person name="Treitli S.C."/>
            <person name="Kolisko M."/>
            <person name="Husnik F."/>
            <person name="Keeling P."/>
            <person name="Hampl V."/>
        </authorList>
    </citation>
    <scope>NUCLEOTIDE SEQUENCE [LARGE SCALE GENOMIC DNA]</scope>
    <source>
        <strain evidence="2">ST1C</strain>
    </source>
</reference>
<evidence type="ECO:0000313" key="3">
    <source>
        <dbReference type="Proteomes" id="UP000324800"/>
    </source>
</evidence>
<evidence type="ECO:0000313" key="2">
    <source>
        <dbReference type="EMBL" id="KAA6371053.1"/>
    </source>
</evidence>
<accession>A0A5J4UL98</accession>
<dbReference type="InterPro" id="IPR000008">
    <property type="entry name" value="C2_dom"/>
</dbReference>
<protein>
    <recommendedName>
        <fullName evidence="1">C2 domain-containing protein</fullName>
    </recommendedName>
</protein>
<dbReference type="Proteomes" id="UP000324800">
    <property type="component" value="Unassembled WGS sequence"/>
</dbReference>
<feature type="domain" description="C2" evidence="1">
    <location>
        <begin position="200"/>
        <end position="306"/>
    </location>
</feature>
<feature type="non-terminal residue" evidence="2">
    <location>
        <position position="306"/>
    </location>
</feature>
<gene>
    <name evidence="2" type="ORF">EZS28_033420</name>
</gene>
<dbReference type="OrthoDB" id="67700at2759"/>
<dbReference type="Gene3D" id="2.60.40.150">
    <property type="entry name" value="C2 domain"/>
    <property type="match status" value="2"/>
</dbReference>
<organism evidence="2 3">
    <name type="scientific">Streblomastix strix</name>
    <dbReference type="NCBI Taxonomy" id="222440"/>
    <lineage>
        <taxon>Eukaryota</taxon>
        <taxon>Metamonada</taxon>
        <taxon>Preaxostyla</taxon>
        <taxon>Oxymonadida</taxon>
        <taxon>Streblomastigidae</taxon>
        <taxon>Streblomastix</taxon>
    </lineage>
</organism>
<dbReference type="EMBL" id="SNRW01014814">
    <property type="protein sequence ID" value="KAA6371053.1"/>
    <property type="molecule type" value="Genomic_DNA"/>
</dbReference>
<evidence type="ECO:0000259" key="1">
    <source>
        <dbReference type="PROSITE" id="PS50004"/>
    </source>
</evidence>
<dbReference type="PROSITE" id="PS50004">
    <property type="entry name" value="C2"/>
    <property type="match status" value="1"/>
</dbReference>
<dbReference type="SUPFAM" id="SSF49562">
    <property type="entry name" value="C2 domain (Calcium/lipid-binding domain, CaLB)"/>
    <property type="match status" value="2"/>
</dbReference>
<dbReference type="AlphaFoldDB" id="A0A5J4UL98"/>
<sequence>MLWRILLQYEDDKVQYANVRSELFPQDVENYQKYVALRVKLRPCFDIYKNVRFKGRFFGCAMLKIQEMILVIIKLHLMMRSSTISTQRLPSLKNKKIEVKKPADEDQKAHAHQHMKDKLKAEFNEEFIFAFDPIKTLERQDLLELWDYDTIGDNDQIENARIQISEFRNRKKKISIDFRGVGKLYGQKVGKFSTEVLYQNYGEKQLTDKLIIQEQKAGKLNLNIIGVKEVAAADSNDKSDPYIVVMFAEIEDLTEKKTNATETVYNNEFNFDFDPEATEERQVNLELWDYNTKMERMRYLEKLIFL</sequence>
<comment type="caution">
    <text evidence="2">The sequence shown here is derived from an EMBL/GenBank/DDBJ whole genome shotgun (WGS) entry which is preliminary data.</text>
</comment>